<protein>
    <submittedName>
        <fullName evidence="2">Uncharacterized protein</fullName>
    </submittedName>
</protein>
<dbReference type="STRING" id="1797240.A3D68_02480"/>
<reference evidence="2 3" key="1">
    <citation type="journal article" date="2016" name="Nat. Commun.">
        <title>Thousands of microbial genomes shed light on interconnected biogeochemical processes in an aquifer system.</title>
        <authorList>
            <person name="Anantharaman K."/>
            <person name="Brown C.T."/>
            <person name="Hug L.A."/>
            <person name="Sharon I."/>
            <person name="Castelle C.J."/>
            <person name="Probst A.J."/>
            <person name="Thomas B.C."/>
            <person name="Singh A."/>
            <person name="Wilkins M.J."/>
            <person name="Karaoz U."/>
            <person name="Brodie E.L."/>
            <person name="Williams K.H."/>
            <person name="Hubbard S.S."/>
            <person name="Banfield J.F."/>
        </authorList>
    </citation>
    <scope>NUCLEOTIDE SEQUENCE [LARGE SCALE GENOMIC DNA]</scope>
</reference>
<evidence type="ECO:0000256" key="1">
    <source>
        <dbReference type="SAM" id="MobiDB-lite"/>
    </source>
</evidence>
<dbReference type="Proteomes" id="UP000177564">
    <property type="component" value="Unassembled WGS sequence"/>
</dbReference>
<comment type="caution">
    <text evidence="2">The sequence shown here is derived from an EMBL/GenBank/DDBJ whole genome shotgun (WGS) entry which is preliminary data.</text>
</comment>
<proteinExistence type="predicted"/>
<organism evidence="2 3">
    <name type="scientific">Candidatus Adlerbacteria bacterium RIFCSPHIGHO2_02_FULL_52_17</name>
    <dbReference type="NCBI Taxonomy" id="1797240"/>
    <lineage>
        <taxon>Bacteria</taxon>
        <taxon>Candidatus Adleribacteriota</taxon>
    </lineage>
</organism>
<evidence type="ECO:0000313" key="3">
    <source>
        <dbReference type="Proteomes" id="UP000177564"/>
    </source>
</evidence>
<dbReference type="AlphaFoldDB" id="A0A1F4XQK6"/>
<accession>A0A1F4XQK6</accession>
<evidence type="ECO:0000313" key="2">
    <source>
        <dbReference type="EMBL" id="OGC83836.1"/>
    </source>
</evidence>
<name>A0A1F4XQK6_9BACT</name>
<gene>
    <name evidence="2" type="ORF">A3D68_02480</name>
</gene>
<feature type="region of interest" description="Disordered" evidence="1">
    <location>
        <begin position="104"/>
        <end position="125"/>
    </location>
</feature>
<dbReference type="EMBL" id="MEWU01000009">
    <property type="protein sequence ID" value="OGC83836.1"/>
    <property type="molecule type" value="Genomic_DNA"/>
</dbReference>
<sequence>MFGGYIRTQHQHKEDPIMGGNLIDLAREKNKRWAEEAKKTPAPFNPHQCFSPIILDIRNLNAYFVADVVKREGEEDEVQISICTLGPHPRQVATVRMNNEQWGKFKAAGDHRSEPRPNSYDVEED</sequence>